<keyword evidence="1" id="KW-0472">Membrane</keyword>
<gene>
    <name evidence="3" type="ORF">C823_01332</name>
</gene>
<feature type="transmembrane region" description="Helical" evidence="1">
    <location>
        <begin position="16"/>
        <end position="40"/>
    </location>
</feature>
<dbReference type="Pfam" id="PF08666">
    <property type="entry name" value="SAF"/>
    <property type="match status" value="1"/>
</dbReference>
<dbReference type="Proteomes" id="UP000012589">
    <property type="component" value="Unassembled WGS sequence"/>
</dbReference>
<dbReference type="PROSITE" id="PS51257">
    <property type="entry name" value="PROKAR_LIPOPROTEIN"/>
    <property type="match status" value="1"/>
</dbReference>
<name>N2AWZ9_9FIRM</name>
<evidence type="ECO:0000259" key="2">
    <source>
        <dbReference type="Pfam" id="PF08666"/>
    </source>
</evidence>
<accession>N2AWZ9</accession>
<protein>
    <recommendedName>
        <fullName evidence="2">SAF domain-containing protein</fullName>
    </recommendedName>
</protein>
<dbReference type="EMBL" id="AQFT01000039">
    <property type="protein sequence ID" value="EMZ33792.1"/>
    <property type="molecule type" value="Genomic_DNA"/>
</dbReference>
<evidence type="ECO:0000256" key="1">
    <source>
        <dbReference type="SAM" id="Phobius"/>
    </source>
</evidence>
<proteinExistence type="predicted"/>
<dbReference type="STRING" id="1235802.C823_01332"/>
<evidence type="ECO:0000313" key="3">
    <source>
        <dbReference type="EMBL" id="EMZ33792.1"/>
    </source>
</evidence>
<comment type="caution">
    <text evidence="3">The sequence shown here is derived from an EMBL/GenBank/DDBJ whole genome shotgun (WGS) entry which is preliminary data.</text>
</comment>
<reference evidence="3 4" key="1">
    <citation type="journal article" date="2014" name="Genome Announc.">
        <title>Draft genome sequences of the altered schaedler flora, a defined bacterial community from gnotobiotic mice.</title>
        <authorList>
            <person name="Wannemuehler M.J."/>
            <person name="Overstreet A.M."/>
            <person name="Ward D.V."/>
            <person name="Phillips G.J."/>
        </authorList>
    </citation>
    <scope>NUCLEOTIDE SEQUENCE [LARGE SCALE GENOMIC DNA]</scope>
    <source>
        <strain evidence="3 4">ASF492</strain>
    </source>
</reference>
<organism evidence="3 4">
    <name type="scientific">Eubacterium plexicaudatum ASF492</name>
    <dbReference type="NCBI Taxonomy" id="1235802"/>
    <lineage>
        <taxon>Bacteria</taxon>
        <taxon>Bacillati</taxon>
        <taxon>Bacillota</taxon>
        <taxon>Clostridia</taxon>
        <taxon>Eubacteriales</taxon>
        <taxon>Eubacteriaceae</taxon>
        <taxon>Eubacterium</taxon>
    </lineage>
</organism>
<dbReference type="PATRIC" id="fig|1235802.3.peg.1422"/>
<keyword evidence="1" id="KW-1133">Transmembrane helix</keyword>
<keyword evidence="1" id="KW-0812">Transmembrane</keyword>
<evidence type="ECO:0000313" key="4">
    <source>
        <dbReference type="Proteomes" id="UP000012589"/>
    </source>
</evidence>
<feature type="domain" description="SAF" evidence="2">
    <location>
        <begin position="64"/>
        <end position="121"/>
    </location>
</feature>
<dbReference type="AlphaFoldDB" id="N2AWZ9"/>
<sequence length="137" mass="16091">MVWRRNAYILKYRSKIMLLYGMTGACIAGLPLVFVLIFLIGTNMRLEQQVLSYKEWERQGLYLNVWTLREDIVAGEKITRAHLEKKKTWVFDSEISDLTMEIHQIAGYKAKTILKKGTVIKSESIYHKKHKNNKKET</sequence>
<dbReference type="HOGENOM" id="CLU_1862171_0_0_9"/>
<dbReference type="InterPro" id="IPR013974">
    <property type="entry name" value="SAF"/>
</dbReference>
<keyword evidence="4" id="KW-1185">Reference proteome</keyword>